<dbReference type="Proteomes" id="UP001056693">
    <property type="component" value="Unassembled WGS sequence"/>
</dbReference>
<feature type="transmembrane region" description="Helical" evidence="1">
    <location>
        <begin position="347"/>
        <end position="369"/>
    </location>
</feature>
<proteinExistence type="predicted"/>
<feature type="transmembrane region" description="Helical" evidence="1">
    <location>
        <begin position="131"/>
        <end position="159"/>
    </location>
</feature>
<keyword evidence="1" id="KW-1133">Transmembrane helix</keyword>
<name>A0ABT0NI19_9FIRM</name>
<feature type="transmembrane region" description="Helical" evidence="1">
    <location>
        <begin position="311"/>
        <end position="335"/>
    </location>
</feature>
<organism evidence="2 3">
    <name type="scientific">Ruminococcus bromii</name>
    <dbReference type="NCBI Taxonomy" id="40518"/>
    <lineage>
        <taxon>Bacteria</taxon>
        <taxon>Bacillati</taxon>
        <taxon>Bacillota</taxon>
        <taxon>Clostridia</taxon>
        <taxon>Eubacteriales</taxon>
        <taxon>Oscillospiraceae</taxon>
        <taxon>Ruminococcus</taxon>
    </lineage>
</organism>
<keyword evidence="1" id="KW-0812">Transmembrane</keyword>
<keyword evidence="3" id="KW-1185">Reference proteome</keyword>
<dbReference type="EMBL" id="SNUZ01000010">
    <property type="protein sequence ID" value="MCL3787906.1"/>
    <property type="molecule type" value="Genomic_DNA"/>
</dbReference>
<feature type="transmembrane region" description="Helical" evidence="1">
    <location>
        <begin position="165"/>
        <end position="183"/>
    </location>
</feature>
<reference evidence="2 3" key="1">
    <citation type="submission" date="2019-03" db="EMBL/GenBank/DDBJ databases">
        <authorList>
            <person name="Molinero N."/>
            <person name="Sanchez B."/>
            <person name="Walker A."/>
            <person name="Duncan S."/>
            <person name="Delgado S."/>
            <person name="Margolles A."/>
        </authorList>
    </citation>
    <scope>NUCLEOTIDE SEQUENCE [LARGE SCALE GENOMIC DNA]</scope>
    <source>
        <strain evidence="2 3">IPLA60002</strain>
    </source>
</reference>
<keyword evidence="1" id="KW-0472">Membrane</keyword>
<evidence type="ECO:0000313" key="3">
    <source>
        <dbReference type="Proteomes" id="UP001056693"/>
    </source>
</evidence>
<feature type="transmembrane region" description="Helical" evidence="1">
    <location>
        <begin position="77"/>
        <end position="99"/>
    </location>
</feature>
<feature type="transmembrane region" description="Helical" evidence="1">
    <location>
        <begin position="29"/>
        <end position="52"/>
    </location>
</feature>
<evidence type="ECO:0000313" key="2">
    <source>
        <dbReference type="EMBL" id="MCL3787906.1"/>
    </source>
</evidence>
<dbReference type="RefSeq" id="WP_249376861.1">
    <property type="nucleotide sequence ID" value="NZ_SNUZ01000010.1"/>
</dbReference>
<gene>
    <name evidence="2" type="ORF">E2N93_07800</name>
</gene>
<feature type="transmembrane region" description="Helical" evidence="1">
    <location>
        <begin position="247"/>
        <end position="265"/>
    </location>
</feature>
<comment type="caution">
    <text evidence="2">The sequence shown here is derived from an EMBL/GenBank/DDBJ whole genome shotgun (WGS) entry which is preliminary data.</text>
</comment>
<evidence type="ECO:0000256" key="1">
    <source>
        <dbReference type="SAM" id="Phobius"/>
    </source>
</evidence>
<feature type="transmembrane region" description="Helical" evidence="1">
    <location>
        <begin position="195"/>
        <end position="215"/>
    </location>
</feature>
<protein>
    <submittedName>
        <fullName evidence="2">ABC transporter permease</fullName>
    </submittedName>
</protein>
<feature type="transmembrane region" description="Helical" evidence="1">
    <location>
        <begin position="277"/>
        <end position="305"/>
    </location>
</feature>
<sequence length="730" mass="82018">MTSTVSFKDKLKQIFSVILWDLKGCKGSLMVYTILASVFTVIIFTLVFVLTADQTSFSPLFSTESSPKIPLSEKMQVFQVISSAIIGFLTLIFAIIYTVQIFSYMHNKRKVDFYGSLPISRARLFLAKYGAAYLFSIIPMLVFMGIIAIASVCTGTLLLPQVTNMYVNFIVGTLACISAYGFLSACCGTTFNTVIMFIAVCACYPLSMVFVRAYIDAFFTGSYTGNFSDSFITNALNPISAYFGNNLIYWIIFSVVCIALGTLLIMKRRSERAQTSFAYYIPCHIIKVIVSFLAGMFLGTMFGAINVFGNGVGGFVFGFILASAPTFLIVHMIFYKGLKQIVRTIPIYAGLAVVVIVGVILINLDVFGYNNYVPKSEDVKSAGLICSEYSTVGKNISKYYTKSAGDFTDEADIKSIINVHNEILTKKKTNTTSKAKFSSVWGSMLYNTLREYASDEIITVAYKLNSGRTVTRYYSKNLLEMAATFGYEPIDYTDDTYDVDYGYSSSGFTQIYTAAKPVLSSKPYIMKYSGVANAGLNENFQVSSVTVYALTKTYSEDSVYSSTIENYGEYSYDEKEKEKDPKEIAAKNSIMNDINAAFKKDLEADTAYLNGVLYDPFALLYNDDIFYDSSNDEDSVYSFDSLKYIREKYSKDYVCKIQLTYTNYDPEKAKKFIFGTNSTEYEYYFVPKSYTNTIEVLKKYGLLKADYTLNKNSEYFNVPEYGDYDTVYER</sequence>
<accession>A0ABT0NI19</accession>